<organism evidence="2 3">
    <name type="scientific">Fructilactobacillus hinvesii</name>
    <dbReference type="NCBI Taxonomy" id="2940300"/>
    <lineage>
        <taxon>Bacteria</taxon>
        <taxon>Bacillati</taxon>
        <taxon>Bacillota</taxon>
        <taxon>Bacilli</taxon>
        <taxon>Lactobacillales</taxon>
        <taxon>Lactobacillaceae</taxon>
        <taxon>Fructilactobacillus</taxon>
    </lineage>
</organism>
<evidence type="ECO:0000313" key="2">
    <source>
        <dbReference type="EMBL" id="USS87499.1"/>
    </source>
</evidence>
<keyword evidence="3" id="KW-1185">Reference proteome</keyword>
<evidence type="ECO:0000259" key="1">
    <source>
        <dbReference type="PROSITE" id="PS50943"/>
    </source>
</evidence>
<dbReference type="InterPro" id="IPR001387">
    <property type="entry name" value="Cro/C1-type_HTH"/>
</dbReference>
<dbReference type="EMBL" id="CP097118">
    <property type="protein sequence ID" value="USS87499.1"/>
    <property type="molecule type" value="Genomic_DNA"/>
</dbReference>
<feature type="domain" description="HTH cro/C1-type" evidence="1">
    <location>
        <begin position="29"/>
        <end position="83"/>
    </location>
</feature>
<dbReference type="SMART" id="SM00530">
    <property type="entry name" value="HTH_XRE"/>
    <property type="match status" value="1"/>
</dbReference>
<dbReference type="InterPro" id="IPR010982">
    <property type="entry name" value="Lambda_DNA-bd_dom_sf"/>
</dbReference>
<name>A0ABY5BUS2_9LACO</name>
<proteinExistence type="predicted"/>
<gene>
    <name evidence="2" type="ORF">M3M39_05090</name>
</gene>
<dbReference type="Gene3D" id="1.10.260.40">
    <property type="entry name" value="lambda repressor-like DNA-binding domains"/>
    <property type="match status" value="1"/>
</dbReference>
<dbReference type="CDD" id="cd00093">
    <property type="entry name" value="HTH_XRE"/>
    <property type="match status" value="1"/>
</dbReference>
<accession>A0ABY5BUS2</accession>
<dbReference type="PROSITE" id="PS50943">
    <property type="entry name" value="HTH_CROC1"/>
    <property type="match status" value="1"/>
</dbReference>
<dbReference type="Proteomes" id="UP001057025">
    <property type="component" value="Chromosome"/>
</dbReference>
<dbReference type="RefSeq" id="WP_252796797.1">
    <property type="nucleotide sequence ID" value="NZ_CP097118.1"/>
</dbReference>
<evidence type="ECO:0000313" key="3">
    <source>
        <dbReference type="Proteomes" id="UP001057025"/>
    </source>
</evidence>
<dbReference type="SUPFAM" id="SSF47413">
    <property type="entry name" value="lambda repressor-like DNA-binding domains"/>
    <property type="match status" value="1"/>
</dbReference>
<sequence>MYIKRCYFSNDRREVIAITQTKKLNIKLLKEKRIEKGISQREMSKALGMYYTQYSRGENGERTFKANELPIISEKLGIPIEDLFS</sequence>
<reference evidence="2" key="1">
    <citation type="submission" date="2022-05" db="EMBL/GenBank/DDBJ databases">
        <authorList>
            <person name="Oliphant S.A."/>
            <person name="Watson-Haigh N.S."/>
            <person name="Sumby K.M."/>
            <person name="Gardner J.M."/>
            <person name="Jiranek V."/>
        </authorList>
    </citation>
    <scope>NUCLEOTIDE SEQUENCE</scope>
    <source>
        <strain evidence="2">KI11_C11</strain>
    </source>
</reference>
<dbReference type="Pfam" id="PF01381">
    <property type="entry name" value="HTH_3"/>
    <property type="match status" value="1"/>
</dbReference>
<protein>
    <submittedName>
        <fullName evidence="2">Helix-turn-helix domain-containing protein</fullName>
    </submittedName>
</protein>